<name>B8AP91_ORYSI</name>
<sequence>MPAPASAATCFVFAASGVSAGHSLCRSPRMRGPQAQEITERSRQGEGEREGELTGHTRKRGALGRWRWRGFGGGTSWVDAVDGALAASDVGKGAPEERHNLGKMREWLGEGGVARSGRKRLPEMEIAEGLTG</sequence>
<evidence type="ECO:0000313" key="3">
    <source>
        <dbReference type="Proteomes" id="UP000007015"/>
    </source>
</evidence>
<evidence type="ECO:0000313" key="2">
    <source>
        <dbReference type="EMBL" id="EEC76615.1"/>
    </source>
</evidence>
<accession>B8AP91</accession>
<organism evidence="2 3">
    <name type="scientific">Oryza sativa subsp. indica</name>
    <name type="common">Rice</name>
    <dbReference type="NCBI Taxonomy" id="39946"/>
    <lineage>
        <taxon>Eukaryota</taxon>
        <taxon>Viridiplantae</taxon>
        <taxon>Streptophyta</taxon>
        <taxon>Embryophyta</taxon>
        <taxon>Tracheophyta</taxon>
        <taxon>Spermatophyta</taxon>
        <taxon>Magnoliopsida</taxon>
        <taxon>Liliopsida</taxon>
        <taxon>Poales</taxon>
        <taxon>Poaceae</taxon>
        <taxon>BOP clade</taxon>
        <taxon>Oryzoideae</taxon>
        <taxon>Oryzeae</taxon>
        <taxon>Oryzinae</taxon>
        <taxon>Oryza</taxon>
        <taxon>Oryza sativa</taxon>
    </lineage>
</organism>
<proteinExistence type="predicted"/>
<keyword evidence="3" id="KW-1185">Reference proteome</keyword>
<dbReference type="Gramene" id="BGIOSGA014019-TA">
    <property type="protein sequence ID" value="BGIOSGA014019-PA"/>
    <property type="gene ID" value="BGIOSGA014019"/>
</dbReference>
<dbReference type="AlphaFoldDB" id="B8AP91"/>
<gene>
    <name evidence="2" type="ORF">OsI_14485</name>
</gene>
<dbReference type="EMBL" id="CM000128">
    <property type="protein sequence ID" value="EEC76615.1"/>
    <property type="molecule type" value="Genomic_DNA"/>
</dbReference>
<reference evidence="2 3" key="1">
    <citation type="journal article" date="2005" name="PLoS Biol.">
        <title>The genomes of Oryza sativa: a history of duplications.</title>
        <authorList>
            <person name="Yu J."/>
            <person name="Wang J."/>
            <person name="Lin W."/>
            <person name="Li S."/>
            <person name="Li H."/>
            <person name="Zhou J."/>
            <person name="Ni P."/>
            <person name="Dong W."/>
            <person name="Hu S."/>
            <person name="Zeng C."/>
            <person name="Zhang J."/>
            <person name="Zhang Y."/>
            <person name="Li R."/>
            <person name="Xu Z."/>
            <person name="Li S."/>
            <person name="Li X."/>
            <person name="Zheng H."/>
            <person name="Cong L."/>
            <person name="Lin L."/>
            <person name="Yin J."/>
            <person name="Geng J."/>
            <person name="Li G."/>
            <person name="Shi J."/>
            <person name="Liu J."/>
            <person name="Lv H."/>
            <person name="Li J."/>
            <person name="Wang J."/>
            <person name="Deng Y."/>
            <person name="Ran L."/>
            <person name="Shi X."/>
            <person name="Wang X."/>
            <person name="Wu Q."/>
            <person name="Li C."/>
            <person name="Ren X."/>
            <person name="Wang J."/>
            <person name="Wang X."/>
            <person name="Li D."/>
            <person name="Liu D."/>
            <person name="Zhang X."/>
            <person name="Ji Z."/>
            <person name="Zhao W."/>
            <person name="Sun Y."/>
            <person name="Zhang Z."/>
            <person name="Bao J."/>
            <person name="Han Y."/>
            <person name="Dong L."/>
            <person name="Ji J."/>
            <person name="Chen P."/>
            <person name="Wu S."/>
            <person name="Liu J."/>
            <person name="Xiao Y."/>
            <person name="Bu D."/>
            <person name="Tan J."/>
            <person name="Yang L."/>
            <person name="Ye C."/>
            <person name="Zhang J."/>
            <person name="Xu J."/>
            <person name="Zhou Y."/>
            <person name="Yu Y."/>
            <person name="Zhang B."/>
            <person name="Zhuang S."/>
            <person name="Wei H."/>
            <person name="Liu B."/>
            <person name="Lei M."/>
            <person name="Yu H."/>
            <person name="Li Y."/>
            <person name="Xu H."/>
            <person name="Wei S."/>
            <person name="He X."/>
            <person name="Fang L."/>
            <person name="Zhang Z."/>
            <person name="Zhang Y."/>
            <person name="Huang X."/>
            <person name="Su Z."/>
            <person name="Tong W."/>
            <person name="Li J."/>
            <person name="Tong Z."/>
            <person name="Li S."/>
            <person name="Ye J."/>
            <person name="Wang L."/>
            <person name="Fang L."/>
            <person name="Lei T."/>
            <person name="Chen C."/>
            <person name="Chen H."/>
            <person name="Xu Z."/>
            <person name="Li H."/>
            <person name="Huang H."/>
            <person name="Zhang F."/>
            <person name="Xu H."/>
            <person name="Li N."/>
            <person name="Zhao C."/>
            <person name="Li S."/>
            <person name="Dong L."/>
            <person name="Huang Y."/>
            <person name="Li L."/>
            <person name="Xi Y."/>
            <person name="Qi Q."/>
            <person name="Li W."/>
            <person name="Zhang B."/>
            <person name="Hu W."/>
            <person name="Zhang Y."/>
            <person name="Tian X."/>
            <person name="Jiao Y."/>
            <person name="Liang X."/>
            <person name="Jin J."/>
            <person name="Gao L."/>
            <person name="Zheng W."/>
            <person name="Hao B."/>
            <person name="Liu S."/>
            <person name="Wang W."/>
            <person name="Yuan L."/>
            <person name="Cao M."/>
            <person name="McDermott J."/>
            <person name="Samudrala R."/>
            <person name="Wang J."/>
            <person name="Wong G.K."/>
            <person name="Yang H."/>
        </authorList>
    </citation>
    <scope>NUCLEOTIDE SEQUENCE [LARGE SCALE GENOMIC DNA]</scope>
    <source>
        <strain evidence="3">cv. 93-11</strain>
    </source>
</reference>
<dbReference type="Proteomes" id="UP000007015">
    <property type="component" value="Chromosome 3"/>
</dbReference>
<feature type="region of interest" description="Disordered" evidence="1">
    <location>
        <begin position="25"/>
        <end position="58"/>
    </location>
</feature>
<feature type="compositionally biased region" description="Basic and acidic residues" evidence="1">
    <location>
        <begin position="38"/>
        <end position="55"/>
    </location>
</feature>
<dbReference type="HOGENOM" id="CLU_1920570_0_0_1"/>
<protein>
    <submittedName>
        <fullName evidence="2">Uncharacterized protein</fullName>
    </submittedName>
</protein>
<evidence type="ECO:0000256" key="1">
    <source>
        <dbReference type="SAM" id="MobiDB-lite"/>
    </source>
</evidence>